<evidence type="ECO:0000313" key="3">
    <source>
        <dbReference type="Proteomes" id="UP000546126"/>
    </source>
</evidence>
<dbReference type="RefSeq" id="WP_175598947.1">
    <property type="nucleotide sequence ID" value="NZ_JABWGO010000001.1"/>
</dbReference>
<evidence type="ECO:0000259" key="1">
    <source>
        <dbReference type="Pfam" id="PF01494"/>
    </source>
</evidence>
<feature type="domain" description="FAD-binding" evidence="1">
    <location>
        <begin position="45"/>
        <end position="69"/>
    </location>
</feature>
<dbReference type="Gene3D" id="3.50.50.60">
    <property type="entry name" value="FAD/NAD(P)-binding domain"/>
    <property type="match status" value="1"/>
</dbReference>
<evidence type="ECO:0000313" key="2">
    <source>
        <dbReference type="EMBL" id="NUW39395.1"/>
    </source>
</evidence>
<name>A0A7Y6MA24_9ACTN</name>
<proteinExistence type="predicted"/>
<protein>
    <submittedName>
        <fullName evidence="2">FAD-dependent monooxygenase</fullName>
    </submittedName>
</protein>
<gene>
    <name evidence="2" type="ORF">HT134_04505</name>
</gene>
<dbReference type="InterPro" id="IPR002938">
    <property type="entry name" value="FAD-bd"/>
</dbReference>
<dbReference type="GO" id="GO:0004497">
    <property type="term" value="F:monooxygenase activity"/>
    <property type="evidence" value="ECO:0007669"/>
    <property type="project" value="UniProtKB-KW"/>
</dbReference>
<keyword evidence="2" id="KW-0560">Oxidoreductase</keyword>
<accession>A0A7Y6MA24</accession>
<keyword evidence="3" id="KW-1185">Reference proteome</keyword>
<organism evidence="2 3">
    <name type="scientific">Nonomuraea rhodomycinica</name>
    <dbReference type="NCBI Taxonomy" id="1712872"/>
    <lineage>
        <taxon>Bacteria</taxon>
        <taxon>Bacillati</taxon>
        <taxon>Actinomycetota</taxon>
        <taxon>Actinomycetes</taxon>
        <taxon>Streptosporangiales</taxon>
        <taxon>Streptosporangiaceae</taxon>
        <taxon>Nonomuraea</taxon>
    </lineage>
</organism>
<sequence>MPGTPLQPGESLADLTERRCADLVRRATGIAHLDVTLVPPVPGFAGVADAHNLAWKLAVVVKGQAGPALPSR</sequence>
<keyword evidence="2" id="KW-0503">Monooxygenase</keyword>
<dbReference type="InterPro" id="IPR036188">
    <property type="entry name" value="FAD/NAD-bd_sf"/>
</dbReference>
<dbReference type="AlphaFoldDB" id="A0A7Y6MA24"/>
<dbReference type="EMBL" id="JABWGO010000001">
    <property type="protein sequence ID" value="NUW39395.1"/>
    <property type="molecule type" value="Genomic_DNA"/>
</dbReference>
<dbReference type="Pfam" id="PF01494">
    <property type="entry name" value="FAD_binding_3"/>
    <property type="match status" value="1"/>
</dbReference>
<dbReference type="Proteomes" id="UP000546126">
    <property type="component" value="Unassembled WGS sequence"/>
</dbReference>
<comment type="caution">
    <text evidence="2">The sequence shown here is derived from an EMBL/GenBank/DDBJ whole genome shotgun (WGS) entry which is preliminary data.</text>
</comment>
<reference evidence="2 3" key="1">
    <citation type="submission" date="2020-06" db="EMBL/GenBank/DDBJ databases">
        <authorList>
            <person name="Chanama M."/>
        </authorList>
    </citation>
    <scope>NUCLEOTIDE SEQUENCE [LARGE SCALE GENOMIC DNA]</scope>
    <source>
        <strain evidence="2 3">TBRC6557</strain>
    </source>
</reference>
<dbReference type="GO" id="GO:0071949">
    <property type="term" value="F:FAD binding"/>
    <property type="evidence" value="ECO:0007669"/>
    <property type="project" value="InterPro"/>
</dbReference>